<keyword evidence="1" id="KW-0732">Signal</keyword>
<dbReference type="EMBL" id="QXFX01007002">
    <property type="protein sequence ID" value="KAE9057520.1"/>
    <property type="molecule type" value="Genomic_DNA"/>
</dbReference>
<protein>
    <recommendedName>
        <fullName evidence="6">Secreted protein</fullName>
    </recommendedName>
</protein>
<feature type="signal peptide" evidence="1">
    <location>
        <begin position="1"/>
        <end position="20"/>
    </location>
</feature>
<evidence type="ECO:0000313" key="5">
    <source>
        <dbReference type="Proteomes" id="UP000488956"/>
    </source>
</evidence>
<dbReference type="AlphaFoldDB" id="A0A6G0MAB0"/>
<evidence type="ECO:0000313" key="3">
    <source>
        <dbReference type="EMBL" id="KAE9160611.1"/>
    </source>
</evidence>
<gene>
    <name evidence="3" type="ORF">PF004_g31118</name>
    <name evidence="2" type="ORF">PF010_g31345</name>
</gene>
<dbReference type="EMBL" id="QXGC01007309">
    <property type="protein sequence ID" value="KAE9160611.1"/>
    <property type="molecule type" value="Genomic_DNA"/>
</dbReference>
<evidence type="ECO:0000313" key="4">
    <source>
        <dbReference type="Proteomes" id="UP000476176"/>
    </source>
</evidence>
<sequence length="61" mass="6852">MRSMWRSRTFGSLLLPSLQTVPTGTRLNNCGCAKCKGTVAVWRSKVSLKERWLPSGEPCLR</sequence>
<accession>A0A6G0MAB0</accession>
<comment type="caution">
    <text evidence="3">The sequence shown here is derived from an EMBL/GenBank/DDBJ whole genome shotgun (WGS) entry which is preliminary data.</text>
</comment>
<evidence type="ECO:0008006" key="6">
    <source>
        <dbReference type="Google" id="ProtNLM"/>
    </source>
</evidence>
<dbReference type="Proteomes" id="UP000488956">
    <property type="component" value="Unassembled WGS sequence"/>
</dbReference>
<feature type="chain" id="PRO_5036174088" description="Secreted protein" evidence="1">
    <location>
        <begin position="21"/>
        <end position="61"/>
    </location>
</feature>
<evidence type="ECO:0000256" key="1">
    <source>
        <dbReference type="SAM" id="SignalP"/>
    </source>
</evidence>
<organism evidence="3 4">
    <name type="scientific">Phytophthora fragariae</name>
    <dbReference type="NCBI Taxonomy" id="53985"/>
    <lineage>
        <taxon>Eukaryota</taxon>
        <taxon>Sar</taxon>
        <taxon>Stramenopiles</taxon>
        <taxon>Oomycota</taxon>
        <taxon>Peronosporomycetes</taxon>
        <taxon>Peronosporales</taxon>
        <taxon>Peronosporaceae</taxon>
        <taxon>Phytophthora</taxon>
    </lineage>
</organism>
<reference evidence="4 5" key="1">
    <citation type="submission" date="2018-09" db="EMBL/GenBank/DDBJ databases">
        <title>Genomic investigation of the strawberry pathogen Phytophthora fragariae indicates pathogenicity is determined by transcriptional variation in three key races.</title>
        <authorList>
            <person name="Adams T.M."/>
            <person name="Armitage A.D."/>
            <person name="Sobczyk M.K."/>
            <person name="Bates H.J."/>
            <person name="Dunwell J.M."/>
            <person name="Nellist C.F."/>
            <person name="Harrison R.J."/>
        </authorList>
    </citation>
    <scope>NUCLEOTIDE SEQUENCE [LARGE SCALE GENOMIC DNA]</scope>
    <source>
        <strain evidence="3 4">BC-23</strain>
        <strain evidence="2 5">ONT-3</strain>
    </source>
</reference>
<proteinExistence type="predicted"/>
<dbReference type="Proteomes" id="UP000476176">
    <property type="component" value="Unassembled WGS sequence"/>
</dbReference>
<name>A0A6G0MAB0_9STRA</name>
<evidence type="ECO:0000313" key="2">
    <source>
        <dbReference type="EMBL" id="KAE9057520.1"/>
    </source>
</evidence>